<dbReference type="Pfam" id="PF03321">
    <property type="entry name" value="GH3"/>
    <property type="match status" value="1"/>
</dbReference>
<dbReference type="GO" id="GO:0016881">
    <property type="term" value="F:acid-amino acid ligase activity"/>
    <property type="evidence" value="ECO:0007669"/>
    <property type="project" value="TreeGrafter"/>
</dbReference>
<name>A0A0Q4B901_9BACT</name>
<evidence type="ECO:0008006" key="5">
    <source>
        <dbReference type="Google" id="ProtNLM"/>
    </source>
</evidence>
<dbReference type="Pfam" id="PF23571">
    <property type="entry name" value="GH3_M"/>
    <property type="match status" value="1"/>
</dbReference>
<keyword evidence="4" id="KW-1185">Reference proteome</keyword>
<evidence type="ECO:0000259" key="2">
    <source>
        <dbReference type="Pfam" id="PF23572"/>
    </source>
</evidence>
<evidence type="ECO:0000313" key="4">
    <source>
        <dbReference type="Proteomes" id="UP000054172"/>
    </source>
</evidence>
<dbReference type="STRING" id="1702214.AL399_03820"/>
<dbReference type="InterPro" id="IPR055377">
    <property type="entry name" value="GH3_M"/>
</dbReference>
<dbReference type="PATRIC" id="fig|1702214.3.peg.1374"/>
<organism evidence="3 4">
    <name type="scientific">Candidatus [Bacteroides] periocalifornicus</name>
    <dbReference type="NCBI Taxonomy" id="1702214"/>
    <lineage>
        <taxon>Bacteria</taxon>
        <taxon>Pseudomonadati</taxon>
        <taxon>Bacteroidota</taxon>
    </lineage>
</organism>
<dbReference type="PANTHER" id="PTHR31901:SF9">
    <property type="entry name" value="GH3 DOMAIN-CONTAINING PROTEIN"/>
    <property type="match status" value="1"/>
</dbReference>
<reference evidence="3" key="1">
    <citation type="submission" date="2015-08" db="EMBL/GenBank/DDBJ databases">
        <title>Candidatus Bacteriodes Periocalifornicus.</title>
        <authorList>
            <person name="McLean J.S."/>
            <person name="Kelley S."/>
        </authorList>
    </citation>
    <scope>NUCLEOTIDE SEQUENCE [LARGE SCALE GENOMIC DNA]</scope>
    <source>
        <strain evidence="3">12B</strain>
    </source>
</reference>
<gene>
    <name evidence="3" type="ORF">AL399_03820</name>
</gene>
<dbReference type="InterPro" id="IPR055378">
    <property type="entry name" value="GH3_C"/>
</dbReference>
<proteinExistence type="predicted"/>
<protein>
    <recommendedName>
        <fullName evidence="5">GH3 auxin-responsive promoter</fullName>
    </recommendedName>
</protein>
<accession>A0A0Q4B901</accession>
<dbReference type="PANTHER" id="PTHR31901">
    <property type="entry name" value="GH3 DOMAIN-CONTAINING PROTEIN"/>
    <property type="match status" value="1"/>
</dbReference>
<dbReference type="EMBL" id="LIIK01000013">
    <property type="protein sequence ID" value="KQM09079.1"/>
    <property type="molecule type" value="Genomic_DNA"/>
</dbReference>
<evidence type="ECO:0000313" key="3">
    <source>
        <dbReference type="EMBL" id="KQM09079.1"/>
    </source>
</evidence>
<dbReference type="GO" id="GO:0005737">
    <property type="term" value="C:cytoplasm"/>
    <property type="evidence" value="ECO:0007669"/>
    <property type="project" value="TreeGrafter"/>
</dbReference>
<comment type="caution">
    <text evidence="3">The sequence shown here is derived from an EMBL/GenBank/DDBJ whole genome shotgun (WGS) entry which is preliminary data.</text>
</comment>
<dbReference type="AlphaFoldDB" id="A0A0Q4B901"/>
<dbReference type="Proteomes" id="UP000054172">
    <property type="component" value="Unassembled WGS sequence"/>
</dbReference>
<dbReference type="InterPro" id="IPR004993">
    <property type="entry name" value="GH3"/>
</dbReference>
<feature type="domain" description="GH3 middle" evidence="1">
    <location>
        <begin position="296"/>
        <end position="365"/>
    </location>
</feature>
<sequence>MGIGSAVARLASAQYLRRIGAFMRHPLMAQHGVLGYLLQQGRRTRYGQQHRLDAVHGYRDFCQALPLAHYEDLEPQIEEMRRGGRDILWPGITRWFAKSSGTTGHKSKFIPVTNDALRLCHYRGGYDTLALYIHQHPHTHFYHGKGLTLGGSHTLEKGYGKSKEGDLSAILIQNIPRWADFIRTPKRDVALLADWTKKLELIANEVVHQRVTNLSGVPSWNMVMLNYLLEVTGKPNISALWPHLEVFFHGGVSFTPYRDQYQRLIPSAGMHYMEIYNASEGFFALQDREASDELLLMLDYGVLYEFIPMSTFHTEHPTVLPLEGVKLGENYALVVSSTNGLWRYVIGDTVRFTNLSPYRIKITGRTRHFINAFGEEVIVDNADQALAWACEVTGATVTDYTASPIFMGADAKGAHEWIVEFSTPPTSLQLFRDLMDQRLKEVNSDYEAKRRNSFTLLPPTMHAVPPGSFMQWMAQRGKLGGQNKVPRLANNREYTEAILAFMQEAGIGMETV</sequence>
<dbReference type="Pfam" id="PF23572">
    <property type="entry name" value="GH3_C"/>
    <property type="match status" value="1"/>
</dbReference>
<evidence type="ECO:0000259" key="1">
    <source>
        <dbReference type="Pfam" id="PF23571"/>
    </source>
</evidence>
<feature type="domain" description="GH3 C-terminal" evidence="2">
    <location>
        <begin position="381"/>
        <end position="493"/>
    </location>
</feature>